<reference evidence="2" key="1">
    <citation type="submission" date="2020-05" db="EMBL/GenBank/DDBJ databases">
        <title>Evolutionary and genomic comparisons of hybrid uninucleate and nonhybrid Rhizoctonia fungi.</title>
        <authorList>
            <person name="Li C."/>
            <person name="Chen X."/>
        </authorList>
    </citation>
    <scope>NUCLEOTIDE SEQUENCE</scope>
    <source>
        <strain evidence="2">AG-1 IA</strain>
    </source>
</reference>
<evidence type="ECO:0000313" key="2">
    <source>
        <dbReference type="EMBL" id="QRW25862.1"/>
    </source>
</evidence>
<accession>A0A8H8P9B0</accession>
<protein>
    <submittedName>
        <fullName evidence="2">MutS domain-containing protein</fullName>
    </submittedName>
</protein>
<dbReference type="EMBL" id="CP059671">
    <property type="protein sequence ID" value="QRW25862.1"/>
    <property type="molecule type" value="Genomic_DNA"/>
</dbReference>
<dbReference type="KEGG" id="rsx:RhiXN_10928"/>
<dbReference type="Proteomes" id="UP000650533">
    <property type="component" value="Chromosome 14"/>
</dbReference>
<dbReference type="EMBL" id="CP059671">
    <property type="protein sequence ID" value="QRW25851.1"/>
    <property type="molecule type" value="Genomic_DNA"/>
</dbReference>
<sequence>MAIHNALKPIRSKDSDKLIAWLSTSNTHPVGGPSGNAQGASVQVKQIMTLHSAVPGLPEVVQALNGCHSYLLQMLGDMLNNERVKSTNDMVSQGLNDDALSVGGGGSFGTSFGSVTKKVYAV</sequence>
<proteinExistence type="predicted"/>
<name>A0A8H8P9B0_9AGAM</name>
<dbReference type="AlphaFoldDB" id="A0A8H8P9B0"/>
<gene>
    <name evidence="1" type="ORF">RhiXN_10928</name>
    <name evidence="2" type="ORF">RhiXN_10939</name>
</gene>
<dbReference type="RefSeq" id="XP_043186088.1">
    <property type="nucleotide sequence ID" value="XM_043330743.1"/>
</dbReference>
<evidence type="ECO:0000313" key="3">
    <source>
        <dbReference type="Proteomes" id="UP000650533"/>
    </source>
</evidence>
<dbReference type="GeneID" id="67033206"/>
<evidence type="ECO:0000313" key="1">
    <source>
        <dbReference type="EMBL" id="QRW25851.1"/>
    </source>
</evidence>
<organism evidence="2 3">
    <name type="scientific">Rhizoctonia solani</name>
    <dbReference type="NCBI Taxonomy" id="456999"/>
    <lineage>
        <taxon>Eukaryota</taxon>
        <taxon>Fungi</taxon>
        <taxon>Dikarya</taxon>
        <taxon>Basidiomycota</taxon>
        <taxon>Agaricomycotina</taxon>
        <taxon>Agaricomycetes</taxon>
        <taxon>Cantharellales</taxon>
        <taxon>Ceratobasidiaceae</taxon>
        <taxon>Rhizoctonia</taxon>
    </lineage>
</organism>